<comment type="cofactor">
    <cofactor evidence="11">
        <name>Mg(2+)</name>
        <dbReference type="ChEBI" id="CHEBI:18420"/>
    </cofactor>
    <text evidence="11">Binds 1 Mg(2+) ion per subunit.</text>
</comment>
<dbReference type="Pfam" id="PF00205">
    <property type="entry name" value="TPP_enzyme_M"/>
    <property type="match status" value="1"/>
</dbReference>
<evidence type="ECO:0000256" key="3">
    <source>
        <dbReference type="ARBA" id="ARBA00007812"/>
    </source>
</evidence>
<keyword evidence="5 11" id="KW-0028">Amino-acid biosynthesis</keyword>
<dbReference type="PROSITE" id="PS00187">
    <property type="entry name" value="TPP_ENZYMES"/>
    <property type="match status" value="1"/>
</dbReference>
<comment type="pathway">
    <text evidence="1 11">Amino-acid biosynthesis; L-isoleucine biosynthesis; L-isoleucine from 2-oxobutanoate: step 1/4.</text>
</comment>
<keyword evidence="6 11" id="KW-0808">Transferase</keyword>
<name>A0ABW8KER2_9GAMM</name>
<feature type="domain" description="Thiamine pyrophosphate enzyme N-terminal TPP-binding" evidence="14">
    <location>
        <begin position="35"/>
        <end position="156"/>
    </location>
</feature>
<dbReference type="NCBIfam" id="TIGR00118">
    <property type="entry name" value="acolac_lg"/>
    <property type="match status" value="1"/>
</dbReference>
<feature type="domain" description="Thiamine pyrophosphate enzyme central" evidence="12">
    <location>
        <begin position="244"/>
        <end position="377"/>
    </location>
</feature>
<evidence type="ECO:0000256" key="7">
    <source>
        <dbReference type="ARBA" id="ARBA00022723"/>
    </source>
</evidence>
<dbReference type="Gene3D" id="3.40.50.1220">
    <property type="entry name" value="TPP-binding domain"/>
    <property type="match status" value="1"/>
</dbReference>
<dbReference type="PANTHER" id="PTHR18968:SF13">
    <property type="entry name" value="ACETOLACTATE SYNTHASE CATALYTIC SUBUNIT, MITOCHONDRIAL"/>
    <property type="match status" value="1"/>
</dbReference>
<comment type="pathway">
    <text evidence="2 11">Amino-acid biosynthesis; L-valine biosynthesis; L-valine from pyruvate: step 1/4.</text>
</comment>
<proteinExistence type="inferred from homology"/>
<dbReference type="SUPFAM" id="SSF52518">
    <property type="entry name" value="Thiamin diphosphate-binding fold (THDP-binding)"/>
    <property type="match status" value="2"/>
</dbReference>
<comment type="catalytic activity">
    <reaction evidence="11">
        <text>2 pyruvate + H(+) = (2S)-2-acetolactate + CO2</text>
        <dbReference type="Rhea" id="RHEA:25249"/>
        <dbReference type="ChEBI" id="CHEBI:15361"/>
        <dbReference type="ChEBI" id="CHEBI:15378"/>
        <dbReference type="ChEBI" id="CHEBI:16526"/>
        <dbReference type="ChEBI" id="CHEBI:58476"/>
        <dbReference type="EC" id="2.2.1.6"/>
    </reaction>
</comment>
<dbReference type="EC" id="2.2.1.6" evidence="4 11"/>
<comment type="cofactor">
    <cofactor evidence="11">
        <name>thiamine diphosphate</name>
        <dbReference type="ChEBI" id="CHEBI:58937"/>
    </cofactor>
    <text evidence="11">Binds 1 thiamine pyrophosphate per subunit.</text>
</comment>
<keyword evidence="16" id="KW-1185">Reference proteome</keyword>
<dbReference type="Pfam" id="PF02775">
    <property type="entry name" value="TPP_enzyme_C"/>
    <property type="match status" value="1"/>
</dbReference>
<evidence type="ECO:0000256" key="5">
    <source>
        <dbReference type="ARBA" id="ARBA00022605"/>
    </source>
</evidence>
<evidence type="ECO:0000259" key="14">
    <source>
        <dbReference type="Pfam" id="PF02776"/>
    </source>
</evidence>
<comment type="caution">
    <text evidence="15">The sequence shown here is derived from an EMBL/GenBank/DDBJ whole genome shotgun (WGS) entry which is preliminary data.</text>
</comment>
<keyword evidence="7 11" id="KW-0479">Metal-binding</keyword>
<dbReference type="InterPro" id="IPR012001">
    <property type="entry name" value="Thiamin_PyroP_enz_TPP-bd_dom"/>
</dbReference>
<dbReference type="InterPro" id="IPR029035">
    <property type="entry name" value="DHS-like_NAD/FAD-binding_dom"/>
</dbReference>
<evidence type="ECO:0000256" key="4">
    <source>
        <dbReference type="ARBA" id="ARBA00013145"/>
    </source>
</evidence>
<dbReference type="EMBL" id="JADIKL010000003">
    <property type="protein sequence ID" value="MFK2930624.1"/>
    <property type="molecule type" value="Genomic_DNA"/>
</dbReference>
<comment type="similarity">
    <text evidence="3 11">Belongs to the TPP enzyme family.</text>
</comment>
<gene>
    <name evidence="15" type="primary">ilvB</name>
    <name evidence="15" type="ORF">ISP14_07450</name>
</gene>
<dbReference type="Pfam" id="PF02776">
    <property type="entry name" value="TPP_enzyme_N"/>
    <property type="match status" value="1"/>
</dbReference>
<dbReference type="InterPro" id="IPR012846">
    <property type="entry name" value="Acetolactate_synth_lsu"/>
</dbReference>
<evidence type="ECO:0000256" key="6">
    <source>
        <dbReference type="ARBA" id="ARBA00022679"/>
    </source>
</evidence>
<dbReference type="InterPro" id="IPR039368">
    <property type="entry name" value="AHAS_TPP"/>
</dbReference>
<evidence type="ECO:0000256" key="8">
    <source>
        <dbReference type="ARBA" id="ARBA00022842"/>
    </source>
</evidence>
<dbReference type="InterPro" id="IPR000399">
    <property type="entry name" value="TPP-bd_CS"/>
</dbReference>
<evidence type="ECO:0000313" key="16">
    <source>
        <dbReference type="Proteomes" id="UP001620397"/>
    </source>
</evidence>
<feature type="domain" description="Thiamine pyrophosphate enzyme TPP-binding" evidence="13">
    <location>
        <begin position="437"/>
        <end position="587"/>
    </location>
</feature>
<keyword evidence="9 11" id="KW-0786">Thiamine pyrophosphate</keyword>
<dbReference type="GO" id="GO:0003984">
    <property type="term" value="F:acetolactate synthase activity"/>
    <property type="evidence" value="ECO:0007669"/>
    <property type="project" value="UniProtKB-EC"/>
</dbReference>
<organism evidence="15 16">
    <name type="scientific">Dyella agri</name>
    <dbReference type="NCBI Taxonomy" id="1926869"/>
    <lineage>
        <taxon>Bacteria</taxon>
        <taxon>Pseudomonadati</taxon>
        <taxon>Pseudomonadota</taxon>
        <taxon>Gammaproteobacteria</taxon>
        <taxon>Lysobacterales</taxon>
        <taxon>Rhodanobacteraceae</taxon>
        <taxon>Dyella</taxon>
    </lineage>
</organism>
<evidence type="ECO:0000256" key="9">
    <source>
        <dbReference type="ARBA" id="ARBA00023052"/>
    </source>
</evidence>
<dbReference type="InterPro" id="IPR029061">
    <property type="entry name" value="THDP-binding"/>
</dbReference>
<evidence type="ECO:0000256" key="2">
    <source>
        <dbReference type="ARBA" id="ARBA00005025"/>
    </source>
</evidence>
<dbReference type="PANTHER" id="PTHR18968">
    <property type="entry name" value="THIAMINE PYROPHOSPHATE ENZYMES"/>
    <property type="match status" value="1"/>
</dbReference>
<dbReference type="SUPFAM" id="SSF52467">
    <property type="entry name" value="DHS-like NAD/FAD-binding domain"/>
    <property type="match status" value="1"/>
</dbReference>
<dbReference type="InterPro" id="IPR012000">
    <property type="entry name" value="Thiamin_PyroP_enz_cen_dom"/>
</dbReference>
<evidence type="ECO:0000256" key="11">
    <source>
        <dbReference type="RuleBase" id="RU003591"/>
    </source>
</evidence>
<dbReference type="CDD" id="cd02015">
    <property type="entry name" value="TPP_AHAS"/>
    <property type="match status" value="1"/>
</dbReference>
<reference evidence="15 16" key="1">
    <citation type="submission" date="2020-10" db="EMBL/GenBank/DDBJ databases">
        <title>Phylogeny of dyella-like bacteria.</title>
        <authorList>
            <person name="Fu J."/>
        </authorList>
    </citation>
    <scope>NUCLEOTIDE SEQUENCE [LARGE SCALE GENOMIC DNA]</scope>
    <source>
        <strain evidence="15 16">DKC-1</strain>
    </source>
</reference>
<dbReference type="Proteomes" id="UP001620397">
    <property type="component" value="Unassembled WGS sequence"/>
</dbReference>
<dbReference type="InterPro" id="IPR011766">
    <property type="entry name" value="TPP_enzyme_TPP-bd"/>
</dbReference>
<protein>
    <recommendedName>
        <fullName evidence="4 11">Acetolactate synthase</fullName>
        <ecNumber evidence="4 11">2.2.1.6</ecNumber>
    </recommendedName>
</protein>
<dbReference type="Gene3D" id="3.40.50.970">
    <property type="match status" value="2"/>
</dbReference>
<dbReference type="CDD" id="cd07035">
    <property type="entry name" value="TPP_PYR_POX_like"/>
    <property type="match status" value="1"/>
</dbReference>
<evidence type="ECO:0000313" key="15">
    <source>
        <dbReference type="EMBL" id="MFK2930624.1"/>
    </source>
</evidence>
<evidence type="ECO:0000256" key="10">
    <source>
        <dbReference type="ARBA" id="ARBA00023304"/>
    </source>
</evidence>
<accession>A0ABW8KER2</accession>
<keyword evidence="10 11" id="KW-0100">Branched-chain amino acid biosynthesis</keyword>
<dbReference type="InterPro" id="IPR045229">
    <property type="entry name" value="TPP_enz"/>
</dbReference>
<sequence>MPALLPTQESIVTATTQSAHAPTASQLHPLAGHAMTGAEAIVQVLADEGTGVLFGYSGGAILPVYDAVFRYNADHASADGREPMPLIVPANEQGAGFMAAGYARASGKVGVAIVTSGPGATNMVTPVRDAMADSIPLVAICGQVPTSSLGSDAFQEAPVSNIMGACAKHVFLVTDVAQLEATLRTAFEIARSGRPGPVVVDVPKDVQNATLRFDGGCRLSIPGYRARLRAVEESRLDDEACAAFFAALMQAKRPLIYAGGGVIAAEAAVALRVFADAFGLPVTTTLMGLGAFDSTEPLALHMLGMHGTAYANYAVEDCDFVFALGARFDDRVAGVPAKFAPRAKFIAQVDIDPAEIGKVKPVDWQHVGPLRSALERLTRYGQSRGIRPALDDWHAHVAALKQQHAMGYDRANALIQPQAVIEAINHHAKGRAIVSTGVGQHQMWAAQYFDFRAPRQWLTSGSMGTMGFGLPAAVGAQFARPDALVIDIDGDASIRMNLGELETVTTYGLPLKVVVLNNSGDGMVRQWQKLYFGRRFAASDKSLHKKDFVLAAQADGFGWARRLADKAQLESTIADFLAFDGPAFLEVMIDPDAGVYPMVGPGATYAQMITGDFIPSRSTGSVETNEIPSTSMF</sequence>
<evidence type="ECO:0000259" key="13">
    <source>
        <dbReference type="Pfam" id="PF02775"/>
    </source>
</evidence>
<evidence type="ECO:0000259" key="12">
    <source>
        <dbReference type="Pfam" id="PF00205"/>
    </source>
</evidence>
<evidence type="ECO:0000256" key="1">
    <source>
        <dbReference type="ARBA" id="ARBA00004974"/>
    </source>
</evidence>
<keyword evidence="8 11" id="KW-0460">Magnesium</keyword>